<dbReference type="Gene3D" id="2.40.128.20">
    <property type="match status" value="1"/>
</dbReference>
<evidence type="ECO:0000313" key="8">
    <source>
        <dbReference type="Proteomes" id="UP000735302"/>
    </source>
</evidence>
<reference evidence="7 8" key="1">
    <citation type="journal article" date="2021" name="Elife">
        <title>Chloroplast acquisition without the gene transfer in kleptoplastic sea slugs, Plakobranchus ocellatus.</title>
        <authorList>
            <person name="Maeda T."/>
            <person name="Takahashi S."/>
            <person name="Yoshida T."/>
            <person name="Shimamura S."/>
            <person name="Takaki Y."/>
            <person name="Nagai Y."/>
            <person name="Toyoda A."/>
            <person name="Suzuki Y."/>
            <person name="Arimoto A."/>
            <person name="Ishii H."/>
            <person name="Satoh N."/>
            <person name="Nishiyama T."/>
            <person name="Hasebe M."/>
            <person name="Maruyama T."/>
            <person name="Minagawa J."/>
            <person name="Obokata J."/>
            <person name="Shigenobu S."/>
        </authorList>
    </citation>
    <scope>NUCLEOTIDE SEQUENCE [LARGE SCALE GENOMIC DNA]</scope>
</reference>
<evidence type="ECO:0000256" key="2">
    <source>
        <dbReference type="ARBA" id="ARBA00019890"/>
    </source>
</evidence>
<comment type="caution">
    <text evidence="7">The sequence shown here is derived from an EMBL/GenBank/DDBJ whole genome shotgun (WGS) entry which is preliminary data.</text>
</comment>
<feature type="chain" id="PRO_5043116175" description="Apolipoprotein D" evidence="5">
    <location>
        <begin position="24"/>
        <end position="201"/>
    </location>
</feature>
<evidence type="ECO:0000256" key="5">
    <source>
        <dbReference type="PIRNR" id="PIRNR036893"/>
    </source>
</evidence>
<sequence>MDSVFGVKLIIFLVLLCAGSSHGVFVLKPGQCPKVSGQAEFEKSRYFGVWYEYQRFPDLVEGSLDCTSSTFSDAWNGMKVTDKGTRRTDLFGNKLVLRTTSIDGLATVPDEAKPAELNIVFRGASPTEEANYIVQDTDYTNYAVVFSCLQMRGFNIQYAYILTRVQGLAPTNLAQLESKLTEAGVDVTEFFVINQKGCPGM</sequence>
<gene>
    <name evidence="7" type="ORF">PoB_007229000</name>
</gene>
<dbReference type="PANTHER" id="PTHR10612:SF62">
    <property type="entry name" value="LIPOCALIN_CYTOSOLIC FATTY-ACID BINDING DOMAIN-CONTAINING PROTEIN"/>
    <property type="match status" value="1"/>
</dbReference>
<organism evidence="7 8">
    <name type="scientific">Plakobranchus ocellatus</name>
    <dbReference type="NCBI Taxonomy" id="259542"/>
    <lineage>
        <taxon>Eukaryota</taxon>
        <taxon>Metazoa</taxon>
        <taxon>Spiralia</taxon>
        <taxon>Lophotrochozoa</taxon>
        <taxon>Mollusca</taxon>
        <taxon>Gastropoda</taxon>
        <taxon>Heterobranchia</taxon>
        <taxon>Euthyneura</taxon>
        <taxon>Panpulmonata</taxon>
        <taxon>Sacoglossa</taxon>
        <taxon>Placobranchoidea</taxon>
        <taxon>Plakobranchidae</taxon>
        <taxon>Plakobranchus</taxon>
    </lineage>
</organism>
<evidence type="ECO:0000256" key="4">
    <source>
        <dbReference type="ARBA" id="ARBA00023283"/>
    </source>
</evidence>
<dbReference type="InterPro" id="IPR022271">
    <property type="entry name" value="Lipocalin_ApoD"/>
</dbReference>
<dbReference type="SUPFAM" id="SSF50814">
    <property type="entry name" value="Lipocalins"/>
    <property type="match status" value="1"/>
</dbReference>
<name>A0AAV4DPD3_9GAST</name>
<dbReference type="InterPro" id="IPR012674">
    <property type="entry name" value="Calycin"/>
</dbReference>
<proteinExistence type="inferred from homology"/>
<accession>A0AAV4DPD3</accession>
<keyword evidence="8" id="KW-1185">Reference proteome</keyword>
<comment type="similarity">
    <text evidence="1 5">Belongs to the calycin superfamily. Lipocalin family.</text>
</comment>
<dbReference type="GO" id="GO:0006629">
    <property type="term" value="P:lipid metabolic process"/>
    <property type="evidence" value="ECO:0007669"/>
    <property type="project" value="TreeGrafter"/>
</dbReference>
<keyword evidence="5" id="KW-0732">Signal</keyword>
<dbReference type="PANTHER" id="PTHR10612">
    <property type="entry name" value="APOLIPOPROTEIN D"/>
    <property type="match status" value="1"/>
</dbReference>
<evidence type="ECO:0000256" key="3">
    <source>
        <dbReference type="ARBA" id="ARBA00023121"/>
    </source>
</evidence>
<dbReference type="Proteomes" id="UP000735302">
    <property type="component" value="Unassembled WGS sequence"/>
</dbReference>
<dbReference type="Pfam" id="PF08212">
    <property type="entry name" value="Lipocalin_2"/>
    <property type="match status" value="1"/>
</dbReference>
<protein>
    <recommendedName>
        <fullName evidence="2">Apolipoprotein D</fullName>
    </recommendedName>
</protein>
<evidence type="ECO:0000256" key="1">
    <source>
        <dbReference type="ARBA" id="ARBA00006889"/>
    </source>
</evidence>
<dbReference type="EMBL" id="BLXT01008078">
    <property type="protein sequence ID" value="GFO45785.1"/>
    <property type="molecule type" value="Genomic_DNA"/>
</dbReference>
<evidence type="ECO:0000313" key="7">
    <source>
        <dbReference type="EMBL" id="GFO45785.1"/>
    </source>
</evidence>
<dbReference type="InterPro" id="IPR000566">
    <property type="entry name" value="Lipocln_cytosolic_FA-bd_dom"/>
</dbReference>
<dbReference type="GO" id="GO:0007420">
    <property type="term" value="P:brain development"/>
    <property type="evidence" value="ECO:0007669"/>
    <property type="project" value="InterPro"/>
</dbReference>
<dbReference type="GO" id="GO:0008289">
    <property type="term" value="F:lipid binding"/>
    <property type="evidence" value="ECO:0007669"/>
    <property type="project" value="UniProtKB-KW"/>
</dbReference>
<dbReference type="PIRSF" id="PIRSF036893">
    <property type="entry name" value="Lipocalin_ApoD"/>
    <property type="match status" value="1"/>
</dbReference>
<keyword evidence="3" id="KW-0446">Lipid-binding</keyword>
<dbReference type="GO" id="GO:0000302">
    <property type="term" value="P:response to reactive oxygen species"/>
    <property type="evidence" value="ECO:0007669"/>
    <property type="project" value="TreeGrafter"/>
</dbReference>
<dbReference type="GO" id="GO:0005737">
    <property type="term" value="C:cytoplasm"/>
    <property type="evidence" value="ECO:0007669"/>
    <property type="project" value="TreeGrafter"/>
</dbReference>
<dbReference type="InterPro" id="IPR002969">
    <property type="entry name" value="ApolipopD"/>
</dbReference>
<feature type="signal peptide" evidence="5">
    <location>
        <begin position="1"/>
        <end position="23"/>
    </location>
</feature>
<keyword evidence="4" id="KW-0873">Pyrrolidone carboxylic acid</keyword>
<dbReference type="GO" id="GO:0006869">
    <property type="term" value="P:lipid transport"/>
    <property type="evidence" value="ECO:0007669"/>
    <property type="project" value="InterPro"/>
</dbReference>
<evidence type="ECO:0000259" key="6">
    <source>
        <dbReference type="Pfam" id="PF08212"/>
    </source>
</evidence>
<dbReference type="GO" id="GO:0042246">
    <property type="term" value="P:tissue regeneration"/>
    <property type="evidence" value="ECO:0007669"/>
    <property type="project" value="InterPro"/>
</dbReference>
<dbReference type="PRINTS" id="PR01219">
    <property type="entry name" value="APOLIPOPROTD"/>
</dbReference>
<dbReference type="AlphaFoldDB" id="A0AAV4DPD3"/>
<feature type="domain" description="Lipocalin/cytosolic fatty-acid binding" evidence="6">
    <location>
        <begin position="44"/>
        <end position="193"/>
    </location>
</feature>